<dbReference type="InterPro" id="IPR023801">
    <property type="entry name" value="His_deacetylse_dom"/>
</dbReference>
<evidence type="ECO:0000256" key="1">
    <source>
        <dbReference type="ARBA" id="ARBA00004123"/>
    </source>
</evidence>
<evidence type="ECO:0000256" key="6">
    <source>
        <dbReference type="ARBA" id="ARBA00022853"/>
    </source>
</evidence>
<dbReference type="AlphaFoldDB" id="I2GY79"/>
<feature type="compositionally biased region" description="Acidic residues" evidence="10">
    <location>
        <begin position="200"/>
        <end position="209"/>
    </location>
</feature>
<dbReference type="KEGG" id="tbl:TBLA_0B02390"/>
<organism evidence="12 13">
    <name type="scientific">Henningerozyma blattae (strain ATCC 34711 / CBS 6284 / DSM 70876 / NBRC 10599 / NRRL Y-10934 / UCD 77-7)</name>
    <name type="common">Yeast</name>
    <name type="synonym">Tetrapisispora blattae</name>
    <dbReference type="NCBI Taxonomy" id="1071380"/>
    <lineage>
        <taxon>Eukaryota</taxon>
        <taxon>Fungi</taxon>
        <taxon>Dikarya</taxon>
        <taxon>Ascomycota</taxon>
        <taxon>Saccharomycotina</taxon>
        <taxon>Saccharomycetes</taxon>
        <taxon>Saccharomycetales</taxon>
        <taxon>Saccharomycetaceae</taxon>
        <taxon>Henningerozyma</taxon>
    </lineage>
</organism>
<gene>
    <name evidence="12" type="primary">TBLA0B02390</name>
    <name evidence="12" type="ORF">TBLA_0B02390</name>
</gene>
<dbReference type="GeneID" id="14494253"/>
<evidence type="ECO:0000256" key="3">
    <source>
        <dbReference type="ARBA" id="ARBA00012111"/>
    </source>
</evidence>
<evidence type="ECO:0000256" key="2">
    <source>
        <dbReference type="ARBA" id="ARBA00006457"/>
    </source>
</evidence>
<keyword evidence="13" id="KW-1185">Reference proteome</keyword>
<name>I2GY79_HENB6</name>
<dbReference type="RefSeq" id="XP_004178600.1">
    <property type="nucleotide sequence ID" value="XM_004178552.1"/>
</dbReference>
<accession>I2GY79</accession>
<evidence type="ECO:0000313" key="13">
    <source>
        <dbReference type="Proteomes" id="UP000002866"/>
    </source>
</evidence>
<evidence type="ECO:0000256" key="8">
    <source>
        <dbReference type="ARBA" id="ARBA00023163"/>
    </source>
</evidence>
<comment type="subcellular location">
    <subcellularLocation>
        <location evidence="1">Nucleus</location>
    </subcellularLocation>
</comment>
<dbReference type="STRING" id="1071380.I2GY79"/>
<feature type="compositionally biased region" description="Basic and acidic residues" evidence="10">
    <location>
        <begin position="216"/>
        <end position="225"/>
    </location>
</feature>
<dbReference type="InterPro" id="IPR037138">
    <property type="entry name" value="His_deacetylse_dom_sf"/>
</dbReference>
<dbReference type="PANTHER" id="PTHR10625">
    <property type="entry name" value="HISTONE DEACETYLASE HDAC1-RELATED"/>
    <property type="match status" value="1"/>
</dbReference>
<dbReference type="eggNOG" id="KOG1342">
    <property type="taxonomic scope" value="Eukaryota"/>
</dbReference>
<dbReference type="HOGENOM" id="CLU_007727_7_8_1"/>
<evidence type="ECO:0000313" key="12">
    <source>
        <dbReference type="EMBL" id="CCH59081.1"/>
    </source>
</evidence>
<dbReference type="EMBL" id="HE806317">
    <property type="protein sequence ID" value="CCH59081.1"/>
    <property type="molecule type" value="Genomic_DNA"/>
</dbReference>
<keyword evidence="5" id="KW-0378">Hydrolase</keyword>
<dbReference type="Pfam" id="PF00850">
    <property type="entry name" value="Hist_deacetyl"/>
    <property type="match status" value="1"/>
</dbReference>
<dbReference type="GO" id="GO:0031507">
    <property type="term" value="P:heterochromatin formation"/>
    <property type="evidence" value="ECO:0007669"/>
    <property type="project" value="TreeGrafter"/>
</dbReference>
<keyword evidence="4" id="KW-0678">Repressor</keyword>
<dbReference type="Gene3D" id="3.40.800.20">
    <property type="entry name" value="Histone deacetylase domain"/>
    <property type="match status" value="1"/>
</dbReference>
<keyword evidence="9" id="KW-0539">Nucleus</keyword>
<dbReference type="InterPro" id="IPR000286">
    <property type="entry name" value="HDACs"/>
</dbReference>
<feature type="domain" description="Histone deacetylase" evidence="11">
    <location>
        <begin position="254"/>
        <end position="474"/>
    </location>
</feature>
<keyword evidence="6" id="KW-0156">Chromatin regulator</keyword>
<evidence type="ECO:0000259" key="11">
    <source>
        <dbReference type="Pfam" id="PF00850"/>
    </source>
</evidence>
<dbReference type="EC" id="3.5.1.98" evidence="3"/>
<dbReference type="GO" id="GO:0000118">
    <property type="term" value="C:histone deacetylase complex"/>
    <property type="evidence" value="ECO:0007669"/>
    <property type="project" value="EnsemblFungi"/>
</dbReference>
<protein>
    <recommendedName>
        <fullName evidence="3">histone deacetylase</fullName>
        <ecNumber evidence="3">3.5.1.98</ecNumber>
    </recommendedName>
</protein>
<keyword evidence="8" id="KW-0804">Transcription</keyword>
<evidence type="ECO:0000256" key="5">
    <source>
        <dbReference type="ARBA" id="ARBA00022801"/>
    </source>
</evidence>
<sequence>MTKLIISSSKFQSAIVDLLPCNNGSKSRLTHSLIDTYGLLQYFDHVVMTPFASKDELLNFHTIEYLNVILDEKLNKRKVEDETYIDNWNYLNQVGIEWLEENKPNESKSFELQANFQDDNDNTIQSTNEIDQYFNSIETLYKYYSYIAKGHKATVKNYNTTSNKKRTSWEALLDELSDDSMENSTDSANDNSSNNSSDTSSEDSNDDSGVDLNDNSSDRLSSKNATQKHEIDSYKATVINDIVDFDVVKLKQYNLVGDCPIFSFLPMYCHVLGGSTLRLLDHIDFNEKQICINWDGGRHHSRKKKASGFCYVNDIVLCIQKLGEKGFRKITYLDFDLHHGDGVEKSFQYSKHIQTISVHLFEPGFFPCTGSLEETKHGFNIVNIPTLHGLDDNYLTYLLNRVIIPLIKKHKPECLVVQCGGDGLIGDRYKEWQMTISGLTKNIMLVLQNFPECSVVLLGGGGYNERVMSRFHTFLTWKVVQTFSSKGSTLLDQFESDYHEEHSTKQNNDTTTMDSANTQSPFSNNMSDILIPEHEFSDFYGEELCRFWAYELPASQYFKQLHNDNIPNYIDKLVKFYNL</sequence>
<feature type="region of interest" description="Disordered" evidence="10">
    <location>
        <begin position="179"/>
        <end position="225"/>
    </location>
</feature>
<dbReference type="GO" id="GO:0141221">
    <property type="term" value="F:histone deacetylase activity, hydrolytic mechanism"/>
    <property type="evidence" value="ECO:0007669"/>
    <property type="project" value="UniProtKB-EC"/>
</dbReference>
<dbReference type="InterPro" id="IPR023696">
    <property type="entry name" value="Ureohydrolase_dom_sf"/>
</dbReference>
<dbReference type="OMA" id="MSRFYTY"/>
<keyword evidence="7" id="KW-0805">Transcription regulation</keyword>
<dbReference type="InParanoid" id="I2GY79"/>
<proteinExistence type="inferred from homology"/>
<feature type="compositionally biased region" description="Low complexity" evidence="10">
    <location>
        <begin position="182"/>
        <end position="199"/>
    </location>
</feature>
<reference evidence="12 13" key="1">
    <citation type="journal article" date="2011" name="Proc. Natl. Acad. Sci. U.S.A.">
        <title>Evolutionary erosion of yeast sex chromosomes by mating-type switching accidents.</title>
        <authorList>
            <person name="Gordon J.L."/>
            <person name="Armisen D."/>
            <person name="Proux-Wera E."/>
            <person name="Oheigeartaigh S.S."/>
            <person name="Byrne K.P."/>
            <person name="Wolfe K.H."/>
        </authorList>
    </citation>
    <scope>NUCLEOTIDE SEQUENCE [LARGE SCALE GENOMIC DNA]</scope>
    <source>
        <strain evidence="13">ATCC 34711 / CBS 6284 / DSM 70876 / NBRC 10599 / NRRL Y-10934 / UCD 77-7</strain>
    </source>
</reference>
<dbReference type="OrthoDB" id="73273at2759"/>
<evidence type="ECO:0000256" key="10">
    <source>
        <dbReference type="SAM" id="MobiDB-lite"/>
    </source>
</evidence>
<dbReference type="FunCoup" id="I2GY79">
    <property type="interactions" value="44"/>
</dbReference>
<dbReference type="Proteomes" id="UP000002866">
    <property type="component" value="Chromosome 2"/>
</dbReference>
<comment type="similarity">
    <text evidence="2">Belongs to the histone deacetylase family. HD type 1 subfamily.</text>
</comment>
<dbReference type="GO" id="GO:0045944">
    <property type="term" value="P:positive regulation of transcription by RNA polymerase II"/>
    <property type="evidence" value="ECO:0007669"/>
    <property type="project" value="EnsemblFungi"/>
</dbReference>
<evidence type="ECO:0000256" key="9">
    <source>
        <dbReference type="ARBA" id="ARBA00023242"/>
    </source>
</evidence>
<evidence type="ECO:0000256" key="7">
    <source>
        <dbReference type="ARBA" id="ARBA00023015"/>
    </source>
</evidence>
<dbReference type="PANTHER" id="PTHR10625:SF14">
    <property type="entry name" value="HISTONE DEACETYLASE 8"/>
    <property type="match status" value="1"/>
</dbReference>
<dbReference type="SUPFAM" id="SSF52768">
    <property type="entry name" value="Arginase/deacetylase"/>
    <property type="match status" value="1"/>
</dbReference>
<dbReference type="PRINTS" id="PR01270">
    <property type="entry name" value="HDASUPER"/>
</dbReference>
<evidence type="ECO:0000256" key="4">
    <source>
        <dbReference type="ARBA" id="ARBA00022491"/>
    </source>
</evidence>